<dbReference type="GO" id="GO:0008270">
    <property type="term" value="F:zinc ion binding"/>
    <property type="evidence" value="ECO:0007669"/>
    <property type="project" value="UniProtKB-KW"/>
</dbReference>
<keyword evidence="4 7" id="KW-0863">Zinc-finger</keyword>
<feature type="domain" description="C2H2-type" evidence="9">
    <location>
        <begin position="108"/>
        <end position="131"/>
    </location>
</feature>
<dbReference type="PROSITE" id="PS50157">
    <property type="entry name" value="ZINC_FINGER_C2H2_2"/>
    <property type="match status" value="1"/>
</dbReference>
<evidence type="ECO:0000256" key="7">
    <source>
        <dbReference type="PROSITE-ProRule" id="PRU00042"/>
    </source>
</evidence>
<dbReference type="GO" id="GO:0005634">
    <property type="term" value="C:nucleus"/>
    <property type="evidence" value="ECO:0007669"/>
    <property type="project" value="UniProtKB-SubCell"/>
</dbReference>
<keyword evidence="5" id="KW-0862">Zinc</keyword>
<evidence type="ECO:0000259" key="9">
    <source>
        <dbReference type="PROSITE" id="PS50157"/>
    </source>
</evidence>
<sequence length="200" mass="23255">MDICCGNLPNFQENFNTKNNKHSRSDLREIKDSLYSNNPGDNQNDSQTDPDTLQTDGNLREMCFLNKFKEMPYLQVALVNGGSGFRNPLLSAVRLEINATSKFRVRPFKCELCGKSFTQRCSLESHGRKVHGQSVSYGHKERRTKLYVCEDCGNTTDRPENHYRHLKRNHPYNPVLSKFYDKRQFKFTDDQMPFILCENS</sequence>
<dbReference type="PANTHER" id="PTHR10032:SF271">
    <property type="entry name" value="RH12261P-RELATED"/>
    <property type="match status" value="1"/>
</dbReference>
<evidence type="ECO:0000313" key="10">
    <source>
        <dbReference type="EMBL" id="CAI9740610.1"/>
    </source>
</evidence>
<reference evidence="10" key="1">
    <citation type="submission" date="2023-08" db="EMBL/GenBank/DDBJ databases">
        <authorList>
            <person name="Alioto T."/>
            <person name="Alioto T."/>
            <person name="Gomez Garrido J."/>
        </authorList>
    </citation>
    <scope>NUCLEOTIDE SEQUENCE</scope>
</reference>
<name>A0AA36BUI3_OCTVU</name>
<dbReference type="PROSITE" id="PS00028">
    <property type="entry name" value="ZINC_FINGER_C2H2_1"/>
    <property type="match status" value="1"/>
</dbReference>
<evidence type="ECO:0000313" key="11">
    <source>
        <dbReference type="Proteomes" id="UP001162480"/>
    </source>
</evidence>
<dbReference type="PANTHER" id="PTHR10032">
    <property type="entry name" value="ZINC FINGER PROTEIN WITH KRAB AND SCAN DOMAINS"/>
    <property type="match status" value="1"/>
</dbReference>
<gene>
    <name evidence="10" type="ORF">OCTVUL_1B013105</name>
</gene>
<accession>A0AA36BUI3</accession>
<proteinExistence type="predicted"/>
<protein>
    <submittedName>
        <fullName evidence="10">Finger 200-like</fullName>
    </submittedName>
</protein>
<keyword evidence="11" id="KW-1185">Reference proteome</keyword>
<feature type="compositionally biased region" description="Polar residues" evidence="8">
    <location>
        <begin position="34"/>
        <end position="56"/>
    </location>
</feature>
<organism evidence="10 11">
    <name type="scientific">Octopus vulgaris</name>
    <name type="common">Common octopus</name>
    <dbReference type="NCBI Taxonomy" id="6645"/>
    <lineage>
        <taxon>Eukaryota</taxon>
        <taxon>Metazoa</taxon>
        <taxon>Spiralia</taxon>
        <taxon>Lophotrochozoa</taxon>
        <taxon>Mollusca</taxon>
        <taxon>Cephalopoda</taxon>
        <taxon>Coleoidea</taxon>
        <taxon>Octopodiformes</taxon>
        <taxon>Octopoda</taxon>
        <taxon>Incirrata</taxon>
        <taxon>Octopodidae</taxon>
        <taxon>Octopus</taxon>
    </lineage>
</organism>
<keyword evidence="2" id="KW-0479">Metal-binding</keyword>
<keyword evidence="6" id="KW-0539">Nucleus</keyword>
<dbReference type="InterPro" id="IPR036236">
    <property type="entry name" value="Znf_C2H2_sf"/>
</dbReference>
<dbReference type="SMART" id="SM00355">
    <property type="entry name" value="ZnF_C2H2"/>
    <property type="match status" value="2"/>
</dbReference>
<evidence type="ECO:0000256" key="6">
    <source>
        <dbReference type="ARBA" id="ARBA00023242"/>
    </source>
</evidence>
<dbReference type="SUPFAM" id="SSF57667">
    <property type="entry name" value="beta-beta-alpha zinc fingers"/>
    <property type="match status" value="1"/>
</dbReference>
<dbReference type="Proteomes" id="UP001162480">
    <property type="component" value="Chromosome 25"/>
</dbReference>
<dbReference type="AlphaFoldDB" id="A0AA36BUI3"/>
<dbReference type="Pfam" id="PF00096">
    <property type="entry name" value="zf-C2H2"/>
    <property type="match status" value="1"/>
</dbReference>
<evidence type="ECO:0000256" key="5">
    <source>
        <dbReference type="ARBA" id="ARBA00022833"/>
    </source>
</evidence>
<keyword evidence="3" id="KW-0677">Repeat</keyword>
<dbReference type="GO" id="GO:0000978">
    <property type="term" value="F:RNA polymerase II cis-regulatory region sequence-specific DNA binding"/>
    <property type="evidence" value="ECO:0007669"/>
    <property type="project" value="TreeGrafter"/>
</dbReference>
<evidence type="ECO:0000256" key="4">
    <source>
        <dbReference type="ARBA" id="ARBA00022771"/>
    </source>
</evidence>
<evidence type="ECO:0000256" key="3">
    <source>
        <dbReference type="ARBA" id="ARBA00022737"/>
    </source>
</evidence>
<dbReference type="InterPro" id="IPR013087">
    <property type="entry name" value="Znf_C2H2_type"/>
</dbReference>
<feature type="region of interest" description="Disordered" evidence="8">
    <location>
        <begin position="32"/>
        <end position="56"/>
    </location>
</feature>
<evidence type="ECO:0000256" key="1">
    <source>
        <dbReference type="ARBA" id="ARBA00004123"/>
    </source>
</evidence>
<dbReference type="EMBL" id="OX597838">
    <property type="protein sequence ID" value="CAI9740610.1"/>
    <property type="molecule type" value="Genomic_DNA"/>
</dbReference>
<dbReference type="GO" id="GO:0009913">
    <property type="term" value="P:epidermal cell differentiation"/>
    <property type="evidence" value="ECO:0007669"/>
    <property type="project" value="TreeGrafter"/>
</dbReference>
<dbReference type="GO" id="GO:0000981">
    <property type="term" value="F:DNA-binding transcription factor activity, RNA polymerase II-specific"/>
    <property type="evidence" value="ECO:0007669"/>
    <property type="project" value="TreeGrafter"/>
</dbReference>
<dbReference type="FunFam" id="3.30.160.60:FF:000452">
    <property type="entry name" value="Transcription factor Ovo-like 2"/>
    <property type="match status" value="1"/>
</dbReference>
<evidence type="ECO:0000256" key="2">
    <source>
        <dbReference type="ARBA" id="ARBA00022723"/>
    </source>
</evidence>
<dbReference type="InterPro" id="IPR027756">
    <property type="entry name" value="Ovo-like"/>
</dbReference>
<comment type="subcellular location">
    <subcellularLocation>
        <location evidence="1">Nucleus</location>
    </subcellularLocation>
</comment>
<evidence type="ECO:0000256" key="8">
    <source>
        <dbReference type="SAM" id="MobiDB-lite"/>
    </source>
</evidence>
<dbReference type="Gene3D" id="3.30.160.60">
    <property type="entry name" value="Classic Zinc Finger"/>
    <property type="match status" value="1"/>
</dbReference>